<dbReference type="InterPro" id="IPR014710">
    <property type="entry name" value="RmlC-like_jellyroll"/>
</dbReference>
<comment type="function">
    <text evidence="2 7">Catalyzes the epimerization of the C3' and C5'positions of dTDP-6-deoxy-D-xylo-4-hexulose, forming dTDP-6-deoxy-L-lyxo-4-hexulose.</text>
</comment>
<feature type="site" description="Participates in a stacking interaction with the thymidine ring of dTDP-4-oxo-6-deoxyglucose" evidence="6">
    <location>
        <position position="136"/>
    </location>
</feature>
<feature type="active site" description="Proton acceptor" evidence="5">
    <location>
        <position position="62"/>
    </location>
</feature>
<evidence type="ECO:0000256" key="7">
    <source>
        <dbReference type="RuleBase" id="RU364069"/>
    </source>
</evidence>
<dbReference type="AlphaFoldDB" id="A0A4V6Y1F1"/>
<evidence type="ECO:0000256" key="5">
    <source>
        <dbReference type="PIRSR" id="PIRSR600888-1"/>
    </source>
</evidence>
<evidence type="ECO:0000256" key="6">
    <source>
        <dbReference type="PIRSR" id="PIRSR600888-3"/>
    </source>
</evidence>
<dbReference type="RefSeq" id="WP_046826655.1">
    <property type="nucleotide sequence ID" value="NZ_LBIA02000001.1"/>
</dbReference>
<dbReference type="GO" id="GO:0008830">
    <property type="term" value="F:dTDP-4-dehydrorhamnose 3,5-epimerase activity"/>
    <property type="evidence" value="ECO:0007669"/>
    <property type="project" value="UniProtKB-UniRule"/>
</dbReference>
<dbReference type="STRING" id="211460.YH63_02480"/>
<feature type="active site" description="Proton donor" evidence="5">
    <location>
        <position position="130"/>
    </location>
</feature>
<dbReference type="CDD" id="cd00438">
    <property type="entry name" value="cupin_RmlC"/>
    <property type="match status" value="1"/>
</dbReference>
<dbReference type="OrthoDB" id="9800680at2"/>
<dbReference type="SUPFAM" id="SSF51182">
    <property type="entry name" value="RmlC-like cupins"/>
    <property type="match status" value="1"/>
</dbReference>
<evidence type="ECO:0000256" key="4">
    <source>
        <dbReference type="ARBA" id="ARBA00019595"/>
    </source>
</evidence>
<reference evidence="8" key="1">
    <citation type="submission" date="2019-04" db="EMBL/GenBank/DDBJ databases">
        <title>Whole genome sequencing of cave bacteria.</title>
        <authorList>
            <person name="Gan H.M."/>
            <person name="Barton H."/>
            <person name="Savka M.A."/>
        </authorList>
    </citation>
    <scope>NUCLEOTIDE SEQUENCE [LARGE SCALE GENOMIC DNA]</scope>
    <source>
        <strain evidence="8">LC387</strain>
    </source>
</reference>
<keyword evidence="7 8" id="KW-0413">Isomerase</keyword>
<dbReference type="GO" id="GO:0005829">
    <property type="term" value="C:cytosol"/>
    <property type="evidence" value="ECO:0007669"/>
    <property type="project" value="TreeGrafter"/>
</dbReference>
<dbReference type="Proteomes" id="UP000034832">
    <property type="component" value="Unassembled WGS sequence"/>
</dbReference>
<dbReference type="InterPro" id="IPR011051">
    <property type="entry name" value="RmlC_Cupin_sf"/>
</dbReference>
<comment type="pathway">
    <text evidence="7">Carbohydrate biosynthesis; dTDP-L-rhamnose biosynthesis.</text>
</comment>
<gene>
    <name evidence="8" type="primary">rfbC</name>
    <name evidence="8" type="ORF">YH63_016540</name>
</gene>
<dbReference type="GO" id="GO:0019305">
    <property type="term" value="P:dTDP-rhamnose biosynthetic process"/>
    <property type="evidence" value="ECO:0007669"/>
    <property type="project" value="UniProtKB-UniRule"/>
</dbReference>
<name>A0A4V6Y1F1_9BRAD</name>
<dbReference type="Gene3D" id="2.60.120.10">
    <property type="entry name" value="Jelly Rolls"/>
    <property type="match status" value="1"/>
</dbReference>
<comment type="subunit">
    <text evidence="7">Homodimer.</text>
</comment>
<keyword evidence="9" id="KW-1185">Reference proteome</keyword>
<organism evidence="8 9">
    <name type="scientific">Afipia massiliensis</name>
    <dbReference type="NCBI Taxonomy" id="211460"/>
    <lineage>
        <taxon>Bacteria</taxon>
        <taxon>Pseudomonadati</taxon>
        <taxon>Pseudomonadota</taxon>
        <taxon>Alphaproteobacteria</taxon>
        <taxon>Hyphomicrobiales</taxon>
        <taxon>Nitrobacteraceae</taxon>
        <taxon>Afipia</taxon>
    </lineage>
</organism>
<dbReference type="GO" id="GO:0000271">
    <property type="term" value="P:polysaccharide biosynthetic process"/>
    <property type="evidence" value="ECO:0007669"/>
    <property type="project" value="TreeGrafter"/>
</dbReference>
<comment type="caution">
    <text evidence="8">The sequence shown here is derived from an EMBL/GenBank/DDBJ whole genome shotgun (WGS) entry which is preliminary data.</text>
</comment>
<dbReference type="NCBIfam" id="TIGR01221">
    <property type="entry name" value="rmlC"/>
    <property type="match status" value="1"/>
</dbReference>
<evidence type="ECO:0000256" key="1">
    <source>
        <dbReference type="ARBA" id="ARBA00001298"/>
    </source>
</evidence>
<sequence>MKATLLTIPDIVLLEPRVFEDDRGLFFESYSLADFQAATNCALGFVQDNHSKSSRNVLRGLHYQIGQPQGKLIRVIRGEIFDVAIDIRRSSPFFGQWVGEFLSAENKRQMWIPPGFAHGYLAISDAECLYKTTDYYAPEQERCISWNDPTISIDWPLSAEPILSAKDRLHQPFADAQTYP</sequence>
<dbReference type="InterPro" id="IPR000888">
    <property type="entry name" value="RmlC-like"/>
</dbReference>
<dbReference type="UniPathway" id="UPA00124"/>
<evidence type="ECO:0000256" key="2">
    <source>
        <dbReference type="ARBA" id="ARBA00001997"/>
    </source>
</evidence>
<comment type="similarity">
    <text evidence="7">Belongs to the dTDP-4-dehydrorhamnose 3,5-epimerase family.</text>
</comment>
<dbReference type="EC" id="5.1.3.13" evidence="3 7"/>
<dbReference type="PANTHER" id="PTHR21047:SF2">
    <property type="entry name" value="THYMIDINE DIPHOSPHO-4-KETO-RHAMNOSE 3,5-EPIMERASE"/>
    <property type="match status" value="1"/>
</dbReference>
<evidence type="ECO:0000313" key="8">
    <source>
        <dbReference type="EMBL" id="TKT72903.1"/>
    </source>
</evidence>
<evidence type="ECO:0000256" key="3">
    <source>
        <dbReference type="ARBA" id="ARBA00012098"/>
    </source>
</evidence>
<proteinExistence type="inferred from homology"/>
<dbReference type="Pfam" id="PF00908">
    <property type="entry name" value="dTDP_sugar_isom"/>
    <property type="match status" value="1"/>
</dbReference>
<comment type="catalytic activity">
    <reaction evidence="1 7">
        <text>dTDP-4-dehydro-6-deoxy-alpha-D-glucose = dTDP-4-dehydro-beta-L-rhamnose</text>
        <dbReference type="Rhea" id="RHEA:16969"/>
        <dbReference type="ChEBI" id="CHEBI:57649"/>
        <dbReference type="ChEBI" id="CHEBI:62830"/>
        <dbReference type="EC" id="5.1.3.13"/>
    </reaction>
</comment>
<dbReference type="EMBL" id="LBIA02000001">
    <property type="protein sequence ID" value="TKT72903.1"/>
    <property type="molecule type" value="Genomic_DNA"/>
</dbReference>
<dbReference type="PANTHER" id="PTHR21047">
    <property type="entry name" value="DTDP-6-DEOXY-D-GLUCOSE-3,5 EPIMERASE"/>
    <property type="match status" value="1"/>
</dbReference>
<evidence type="ECO:0000313" key="9">
    <source>
        <dbReference type="Proteomes" id="UP000034832"/>
    </source>
</evidence>
<protein>
    <recommendedName>
        <fullName evidence="4 7">dTDP-4-dehydrorhamnose 3,5-epimerase</fullName>
        <ecNumber evidence="3 7">5.1.3.13</ecNumber>
    </recommendedName>
    <alternativeName>
        <fullName evidence="7">Thymidine diphospho-4-keto-rhamnose 3,5-epimerase</fullName>
    </alternativeName>
</protein>
<accession>A0A4V6Y1F1</accession>